<evidence type="ECO:0000256" key="1">
    <source>
        <dbReference type="PROSITE-ProRule" id="PRU00023"/>
    </source>
</evidence>
<feature type="non-terminal residue" evidence="2">
    <location>
        <position position="1"/>
    </location>
</feature>
<dbReference type="EMBL" id="ABDF02000083">
    <property type="protein sequence ID" value="EHK19565.1"/>
    <property type="molecule type" value="Genomic_DNA"/>
</dbReference>
<dbReference type="PROSITE" id="PS50088">
    <property type="entry name" value="ANK_REPEAT"/>
    <property type="match status" value="1"/>
</dbReference>
<sequence length="81" mass="9046">PKLNDPQTSQALFQAVRRGDLPAVEQLLRSSADPEVKNTFGYTPLWIAVQTEQLALIRLLLQYGADRTAMNTYGETILAWA</sequence>
<dbReference type="RefSeq" id="XP_013953558.1">
    <property type="nucleotide sequence ID" value="XM_014098083.1"/>
</dbReference>
<keyword evidence="3" id="KW-1185">Reference proteome</keyword>
<comment type="caution">
    <text evidence="2">The sequence shown here is derived from an EMBL/GenBank/DDBJ whole genome shotgun (WGS) entry which is preliminary data.</text>
</comment>
<reference evidence="2 3" key="1">
    <citation type="journal article" date="2011" name="Genome Biol.">
        <title>Comparative genome sequence analysis underscores mycoparasitism as the ancestral life style of Trichoderma.</title>
        <authorList>
            <person name="Kubicek C.P."/>
            <person name="Herrera-Estrella A."/>
            <person name="Seidl-Seiboth V."/>
            <person name="Martinez D.A."/>
            <person name="Druzhinina I.S."/>
            <person name="Thon M."/>
            <person name="Zeilinger S."/>
            <person name="Casas-Flores S."/>
            <person name="Horwitz B.A."/>
            <person name="Mukherjee P.K."/>
            <person name="Mukherjee M."/>
            <person name="Kredics L."/>
            <person name="Alcaraz L.D."/>
            <person name="Aerts A."/>
            <person name="Antal Z."/>
            <person name="Atanasova L."/>
            <person name="Cervantes-Badillo M.G."/>
            <person name="Challacombe J."/>
            <person name="Chertkov O."/>
            <person name="McCluskey K."/>
            <person name="Coulpier F."/>
            <person name="Deshpande N."/>
            <person name="von Doehren H."/>
            <person name="Ebbole D.J."/>
            <person name="Esquivel-Naranjo E.U."/>
            <person name="Fekete E."/>
            <person name="Flipphi M."/>
            <person name="Glaser F."/>
            <person name="Gomez-Rodriguez E.Y."/>
            <person name="Gruber S."/>
            <person name="Han C."/>
            <person name="Henrissat B."/>
            <person name="Hermosa R."/>
            <person name="Hernandez-Onate M."/>
            <person name="Karaffa L."/>
            <person name="Kosti I."/>
            <person name="Le Crom S."/>
            <person name="Lindquist E."/>
            <person name="Lucas S."/>
            <person name="Luebeck M."/>
            <person name="Luebeck P.S."/>
            <person name="Margeot A."/>
            <person name="Metz B."/>
            <person name="Misra M."/>
            <person name="Nevalainen H."/>
            <person name="Omann M."/>
            <person name="Packer N."/>
            <person name="Perrone G."/>
            <person name="Uresti-Rivera E.E."/>
            <person name="Salamov A."/>
            <person name="Schmoll M."/>
            <person name="Seiboth B."/>
            <person name="Shapiro H."/>
            <person name="Sukno S."/>
            <person name="Tamayo-Ramos J.A."/>
            <person name="Tisch D."/>
            <person name="Wiest A."/>
            <person name="Wilkinson H.H."/>
            <person name="Zhang M."/>
            <person name="Coutinho P.M."/>
            <person name="Kenerley C.M."/>
            <person name="Monte E."/>
            <person name="Baker S.E."/>
            <person name="Grigoriev I.V."/>
        </authorList>
    </citation>
    <scope>NUCLEOTIDE SEQUENCE [LARGE SCALE GENOMIC DNA]</scope>
    <source>
        <strain evidence="3">Gv29-8 / FGSC 10586</strain>
    </source>
</reference>
<dbReference type="InParanoid" id="G9N1D5"/>
<dbReference type="STRING" id="413071.G9N1D5"/>
<dbReference type="AlphaFoldDB" id="G9N1D5"/>
<dbReference type="PANTHER" id="PTHR22677">
    <property type="entry name" value="ANKYRIN REPEAT DOMAIN-CONTAINING PROTEIN 60"/>
    <property type="match status" value="1"/>
</dbReference>
<dbReference type="PROSITE" id="PS50297">
    <property type="entry name" value="ANK_REP_REGION"/>
    <property type="match status" value="1"/>
</dbReference>
<dbReference type="InterPro" id="IPR002110">
    <property type="entry name" value="Ankyrin_rpt"/>
</dbReference>
<organism evidence="2 3">
    <name type="scientific">Hypocrea virens (strain Gv29-8 / FGSC 10586)</name>
    <name type="common">Gliocladium virens</name>
    <name type="synonym">Trichoderma virens</name>
    <dbReference type="NCBI Taxonomy" id="413071"/>
    <lineage>
        <taxon>Eukaryota</taxon>
        <taxon>Fungi</taxon>
        <taxon>Dikarya</taxon>
        <taxon>Ascomycota</taxon>
        <taxon>Pezizomycotina</taxon>
        <taxon>Sordariomycetes</taxon>
        <taxon>Hypocreomycetidae</taxon>
        <taxon>Hypocreales</taxon>
        <taxon>Hypocreaceae</taxon>
        <taxon>Trichoderma</taxon>
    </lineage>
</organism>
<keyword evidence="1" id="KW-0040">ANK repeat</keyword>
<dbReference type="Gene3D" id="1.25.40.20">
    <property type="entry name" value="Ankyrin repeat-containing domain"/>
    <property type="match status" value="1"/>
</dbReference>
<dbReference type="SUPFAM" id="SSF48403">
    <property type="entry name" value="Ankyrin repeat"/>
    <property type="match status" value="1"/>
</dbReference>
<dbReference type="Proteomes" id="UP000007115">
    <property type="component" value="Unassembled WGS sequence"/>
</dbReference>
<dbReference type="GeneID" id="25798739"/>
<feature type="repeat" description="ANK" evidence="1">
    <location>
        <begin position="40"/>
        <end position="72"/>
    </location>
</feature>
<proteinExistence type="predicted"/>
<name>G9N1D5_HYPVG</name>
<dbReference type="HOGENOM" id="CLU_000134_45_5_1"/>
<evidence type="ECO:0000313" key="2">
    <source>
        <dbReference type="EMBL" id="EHK19565.1"/>
    </source>
</evidence>
<dbReference type="Pfam" id="PF12796">
    <property type="entry name" value="Ank_2"/>
    <property type="match status" value="1"/>
</dbReference>
<protein>
    <submittedName>
        <fullName evidence="2">Uncharacterized protein</fullName>
    </submittedName>
</protein>
<dbReference type="SMART" id="SM00248">
    <property type="entry name" value="ANK"/>
    <property type="match status" value="2"/>
</dbReference>
<dbReference type="VEuPathDB" id="FungiDB:TRIVIDRAFT_8763"/>
<dbReference type="InterPro" id="IPR036770">
    <property type="entry name" value="Ankyrin_rpt-contain_sf"/>
</dbReference>
<dbReference type="OrthoDB" id="366390at2759"/>
<gene>
    <name evidence="2" type="ORF">TRIVIDRAFT_8763</name>
</gene>
<dbReference type="PANTHER" id="PTHR22677:SF4">
    <property type="entry name" value="USHER SYNDROME TYPE-1G PROTEIN-LIKE PROTEIN"/>
    <property type="match status" value="1"/>
</dbReference>
<dbReference type="InterPro" id="IPR039323">
    <property type="entry name" value="ANKRD_45/46/60"/>
</dbReference>
<feature type="non-terminal residue" evidence="2">
    <location>
        <position position="81"/>
    </location>
</feature>
<evidence type="ECO:0000313" key="3">
    <source>
        <dbReference type="Proteomes" id="UP000007115"/>
    </source>
</evidence>
<accession>G9N1D5</accession>